<gene>
    <name evidence="1" type="ORF">FDP41_010838</name>
</gene>
<dbReference type="RefSeq" id="XP_044567572.1">
    <property type="nucleotide sequence ID" value="XM_044701179.1"/>
</dbReference>
<evidence type="ECO:0000313" key="2">
    <source>
        <dbReference type="Proteomes" id="UP000444721"/>
    </source>
</evidence>
<dbReference type="VEuPathDB" id="AmoebaDB:NfTy_015090"/>
<sequence length="436" mass="51011">MSQKGGEQIARVILLFFILSLSSQTFVFASIPIPFYSAILQPSNVHQRIRVHEYSLTKPFYQWWYFWLRDETLNRHHAFTYSLSLCRGRSNSCLFDGVFMMFATVDHSTGKTFQKVEHFNYEHLQVVHDGTYFHIKVMNPSQQNETLYELKPLKDGQYQIYGNMRANSPNLFFSDKVDNSLKVHYNFTIDRIYGYYGQKIFEMPDERFKGIIMWNTYSHNSQVKGVLNYGSKDITSTIVQASHEKRFRFYCDMNFGEYLPTAPNNDNGDRKYAWGWYYANIPSVNYENELSIIAGTGRTFAGFPLFAMDARFADIRLNSTHHIELTELIMYDETFYYTNDGIVHKFSVDRSDWTTISDNFGSADIPLTQLCTMETDTYLVTMNFKSKETDYNRLLFPLNHELFSDFEALGVSTHLKVVYKPTNQAIVDTQKFQHNS</sequence>
<keyword evidence="2" id="KW-1185">Reference proteome</keyword>
<dbReference type="VEuPathDB" id="AmoebaDB:FDP41_010838"/>
<dbReference type="OrthoDB" id="10014195at2759"/>
<evidence type="ECO:0000313" key="1">
    <source>
        <dbReference type="EMBL" id="KAF0982859.1"/>
    </source>
</evidence>
<dbReference type="AlphaFoldDB" id="A0A6A5CC89"/>
<name>A0A6A5CC89_NAEFO</name>
<organism evidence="1 2">
    <name type="scientific">Naegleria fowleri</name>
    <name type="common">Brain eating amoeba</name>
    <dbReference type="NCBI Taxonomy" id="5763"/>
    <lineage>
        <taxon>Eukaryota</taxon>
        <taxon>Discoba</taxon>
        <taxon>Heterolobosea</taxon>
        <taxon>Tetramitia</taxon>
        <taxon>Eutetramitia</taxon>
        <taxon>Vahlkampfiidae</taxon>
        <taxon>Naegleria</taxon>
    </lineage>
</organism>
<dbReference type="OMA" id="WYYANIP"/>
<reference evidence="1 2" key="1">
    <citation type="journal article" date="2019" name="Sci. Rep.">
        <title>Nanopore sequencing improves the draft genome of the human pathogenic amoeba Naegleria fowleri.</title>
        <authorList>
            <person name="Liechti N."/>
            <person name="Schurch N."/>
            <person name="Bruggmann R."/>
            <person name="Wittwer M."/>
        </authorList>
    </citation>
    <scope>NUCLEOTIDE SEQUENCE [LARGE SCALE GENOMIC DNA]</scope>
    <source>
        <strain evidence="1 2">ATCC 30894</strain>
    </source>
</reference>
<evidence type="ECO:0008006" key="3">
    <source>
        <dbReference type="Google" id="ProtNLM"/>
    </source>
</evidence>
<dbReference type="Proteomes" id="UP000444721">
    <property type="component" value="Unassembled WGS sequence"/>
</dbReference>
<dbReference type="EMBL" id="VFQX01000007">
    <property type="protein sequence ID" value="KAF0982859.1"/>
    <property type="molecule type" value="Genomic_DNA"/>
</dbReference>
<accession>A0A6A5CC89</accession>
<dbReference type="VEuPathDB" id="AmoebaDB:NF0024830"/>
<proteinExistence type="predicted"/>
<comment type="caution">
    <text evidence="1">The sequence shown here is derived from an EMBL/GenBank/DDBJ whole genome shotgun (WGS) entry which is preliminary data.</text>
</comment>
<dbReference type="GeneID" id="68118053"/>
<protein>
    <recommendedName>
        <fullName evidence="3">AttH domain-containing protein</fullName>
    </recommendedName>
</protein>